<dbReference type="GO" id="GO:0003723">
    <property type="term" value="F:RNA binding"/>
    <property type="evidence" value="ECO:0007669"/>
    <property type="project" value="InterPro"/>
</dbReference>
<feature type="region of interest" description="Disordered" evidence="2">
    <location>
        <begin position="305"/>
        <end position="418"/>
    </location>
</feature>
<dbReference type="AlphaFoldDB" id="A0AAD9J866"/>
<keyword evidence="4" id="KW-1185">Reference proteome</keyword>
<dbReference type="SUPFAM" id="SSF55120">
    <property type="entry name" value="Pseudouridine synthase"/>
    <property type="match status" value="1"/>
</dbReference>
<dbReference type="GO" id="GO:0005634">
    <property type="term" value="C:nucleus"/>
    <property type="evidence" value="ECO:0007669"/>
    <property type="project" value="TreeGrafter"/>
</dbReference>
<feature type="compositionally biased region" description="Polar residues" evidence="2">
    <location>
        <begin position="351"/>
        <end position="366"/>
    </location>
</feature>
<sequence length="418" mass="46586">MILIRCTSSTFKQAARKLTGIIKLQRIKNMAEAVSSLLPGFVTPTTNSNGAVSGDKRQCEEEAGNPVKKQKTEDLSETAAEKVNRKKVVMLLVYCGKGYLGMQRNPGAKTIESDLMEALLKAQLASKEHIDNPSRKLSSELQRGLTARMQHLPEHTSICYQHMLSLPVKRLLMFCGLSVCSSKIQNHRKPSDPSAKRYIMEFSMGSPFVRKEVQFALISVKGQSFMLHQIRKMIAPGLGLMLDRVHYDYYNKRFGDDGMHEPILWEKYESEINRFKEDYIYPTIIDTEIEERSYPLVLELHSDSSADCEDVQPSMQSPDHGHKEGTVADCTSHTENSNPEPEVLDRPPSPSVTDGQSSKTSDTGTSYRPVKPDCATNKPPVGSEPTQDCDKFPVLESARIGENADTQADPSTPNQSTS</sequence>
<dbReference type="GO" id="GO:0009982">
    <property type="term" value="F:pseudouridine synthase activity"/>
    <property type="evidence" value="ECO:0007669"/>
    <property type="project" value="InterPro"/>
</dbReference>
<name>A0AAD9J866_9ANNE</name>
<dbReference type="PANTHER" id="PTHR11142">
    <property type="entry name" value="PSEUDOURIDYLATE SYNTHASE"/>
    <property type="match status" value="1"/>
</dbReference>
<dbReference type="InterPro" id="IPR020095">
    <property type="entry name" value="PsdUridine_synth_TruA_C"/>
</dbReference>
<reference evidence="3" key="1">
    <citation type="journal article" date="2023" name="Mol. Biol. Evol.">
        <title>Third-Generation Sequencing Reveals the Adaptive Role of the Epigenome in Three Deep-Sea Polychaetes.</title>
        <authorList>
            <person name="Perez M."/>
            <person name="Aroh O."/>
            <person name="Sun Y."/>
            <person name="Lan Y."/>
            <person name="Juniper S.K."/>
            <person name="Young C.R."/>
            <person name="Angers B."/>
            <person name="Qian P.Y."/>
        </authorList>
    </citation>
    <scope>NUCLEOTIDE SEQUENCE</scope>
    <source>
        <strain evidence="3">P08H-3</strain>
    </source>
</reference>
<evidence type="ECO:0000256" key="2">
    <source>
        <dbReference type="SAM" id="MobiDB-lite"/>
    </source>
</evidence>
<dbReference type="Gene3D" id="3.30.70.580">
    <property type="entry name" value="Pseudouridine synthase I, catalytic domain, N-terminal subdomain"/>
    <property type="match status" value="1"/>
</dbReference>
<evidence type="ECO:0000313" key="4">
    <source>
        <dbReference type="Proteomes" id="UP001208570"/>
    </source>
</evidence>
<dbReference type="Gene3D" id="3.30.70.660">
    <property type="entry name" value="Pseudouridine synthase I, catalytic domain, C-terminal subdomain"/>
    <property type="match status" value="2"/>
</dbReference>
<feature type="compositionally biased region" description="Polar residues" evidence="2">
    <location>
        <begin position="404"/>
        <end position="418"/>
    </location>
</feature>
<keyword evidence="1" id="KW-0413">Isomerase</keyword>
<dbReference type="Proteomes" id="UP001208570">
    <property type="component" value="Unassembled WGS sequence"/>
</dbReference>
<dbReference type="GO" id="GO:1990481">
    <property type="term" value="P:mRNA pseudouridine synthesis"/>
    <property type="evidence" value="ECO:0007669"/>
    <property type="project" value="TreeGrafter"/>
</dbReference>
<dbReference type="PANTHER" id="PTHR11142:SF4">
    <property type="entry name" value="PSEUDOURIDYLATE SYNTHASE 1 HOMOLOG"/>
    <property type="match status" value="1"/>
</dbReference>
<evidence type="ECO:0000313" key="3">
    <source>
        <dbReference type="EMBL" id="KAK2147485.1"/>
    </source>
</evidence>
<proteinExistence type="predicted"/>
<dbReference type="InterPro" id="IPR001406">
    <property type="entry name" value="PsdUridine_synth_TruA"/>
</dbReference>
<organism evidence="3 4">
    <name type="scientific">Paralvinella palmiformis</name>
    <dbReference type="NCBI Taxonomy" id="53620"/>
    <lineage>
        <taxon>Eukaryota</taxon>
        <taxon>Metazoa</taxon>
        <taxon>Spiralia</taxon>
        <taxon>Lophotrochozoa</taxon>
        <taxon>Annelida</taxon>
        <taxon>Polychaeta</taxon>
        <taxon>Sedentaria</taxon>
        <taxon>Canalipalpata</taxon>
        <taxon>Terebellida</taxon>
        <taxon>Terebelliformia</taxon>
        <taxon>Alvinellidae</taxon>
        <taxon>Paralvinella</taxon>
    </lineage>
</organism>
<evidence type="ECO:0008006" key="5">
    <source>
        <dbReference type="Google" id="ProtNLM"/>
    </source>
</evidence>
<gene>
    <name evidence="3" type="ORF">LSH36_550g02015</name>
</gene>
<feature type="region of interest" description="Disordered" evidence="2">
    <location>
        <begin position="45"/>
        <end position="78"/>
    </location>
</feature>
<comment type="caution">
    <text evidence="3">The sequence shown here is derived from an EMBL/GenBank/DDBJ whole genome shotgun (WGS) entry which is preliminary data.</text>
</comment>
<feature type="compositionally biased region" description="Polar residues" evidence="2">
    <location>
        <begin position="329"/>
        <end position="339"/>
    </location>
</feature>
<evidence type="ECO:0000256" key="1">
    <source>
        <dbReference type="ARBA" id="ARBA00023235"/>
    </source>
</evidence>
<dbReference type="EMBL" id="JAODUP010000550">
    <property type="protein sequence ID" value="KAK2147485.1"/>
    <property type="molecule type" value="Genomic_DNA"/>
</dbReference>
<dbReference type="GO" id="GO:0031119">
    <property type="term" value="P:tRNA pseudouridine synthesis"/>
    <property type="evidence" value="ECO:0007669"/>
    <property type="project" value="TreeGrafter"/>
</dbReference>
<dbReference type="InterPro" id="IPR020103">
    <property type="entry name" value="PsdUridine_synth_cat_dom_sf"/>
</dbReference>
<protein>
    <recommendedName>
        <fullName evidence="5">Pseudouridine synthase I TruA alpha/beta domain-containing protein</fullName>
    </recommendedName>
</protein>
<accession>A0AAD9J866</accession>
<dbReference type="InterPro" id="IPR020094">
    <property type="entry name" value="TruA/RsuA/RluB/E/F_N"/>
</dbReference>